<keyword evidence="8" id="KW-0238">DNA-binding</keyword>
<dbReference type="InterPro" id="IPR004609">
    <property type="entry name" value="ATP-dep_DNA_helicase_RecG"/>
</dbReference>
<evidence type="ECO:0000256" key="3">
    <source>
        <dbReference type="ARBA" id="ARBA00022741"/>
    </source>
</evidence>
<dbReference type="NCBIfam" id="NF008165">
    <property type="entry name" value="PRK10917.1-3"/>
    <property type="match status" value="1"/>
</dbReference>
<keyword evidence="5 15" id="KW-0378">Hydrolase</keyword>
<dbReference type="GO" id="GO:0006310">
    <property type="term" value="P:DNA recombination"/>
    <property type="evidence" value="ECO:0007669"/>
    <property type="project" value="UniProtKB-UniRule"/>
</dbReference>
<dbReference type="NCBIfam" id="TIGR00643">
    <property type="entry name" value="recG"/>
    <property type="match status" value="1"/>
</dbReference>
<evidence type="ECO:0000256" key="5">
    <source>
        <dbReference type="ARBA" id="ARBA00022801"/>
    </source>
</evidence>
<dbReference type="InterPro" id="IPR027417">
    <property type="entry name" value="P-loop_NTPase"/>
</dbReference>
<evidence type="ECO:0000256" key="14">
    <source>
        <dbReference type="ARBA" id="ARBA00048988"/>
    </source>
</evidence>
<evidence type="ECO:0000259" key="17">
    <source>
        <dbReference type="PROSITE" id="PS51194"/>
    </source>
</evidence>
<organism evidence="18 19">
    <name type="scientific">Aedoeadaptatus ivorii</name>
    <dbReference type="NCBI Taxonomy" id="54006"/>
    <lineage>
        <taxon>Bacteria</taxon>
        <taxon>Bacillati</taxon>
        <taxon>Bacillota</taxon>
        <taxon>Tissierellia</taxon>
        <taxon>Tissierellales</taxon>
        <taxon>Peptoniphilaceae</taxon>
        <taxon>Aedoeadaptatus</taxon>
    </lineage>
</organism>
<dbReference type="GO" id="GO:0043138">
    <property type="term" value="F:3'-5' DNA helicase activity"/>
    <property type="evidence" value="ECO:0007669"/>
    <property type="project" value="UniProtKB-EC"/>
</dbReference>
<dbReference type="RefSeq" id="WP_126465385.1">
    <property type="nucleotide sequence ID" value="NZ_LR134523.1"/>
</dbReference>
<keyword evidence="6 15" id="KW-0347">Helicase</keyword>
<evidence type="ECO:0000256" key="9">
    <source>
        <dbReference type="ARBA" id="ARBA00023172"/>
    </source>
</evidence>
<dbReference type="OrthoDB" id="9804325at2"/>
<dbReference type="CDD" id="cd17992">
    <property type="entry name" value="DEXHc_RecG"/>
    <property type="match status" value="1"/>
</dbReference>
<comment type="similarity">
    <text evidence="1 15">Belongs to the helicase family. RecG subfamily.</text>
</comment>
<dbReference type="InterPro" id="IPR014001">
    <property type="entry name" value="Helicase_ATP-bd"/>
</dbReference>
<dbReference type="PANTHER" id="PTHR47964:SF1">
    <property type="entry name" value="ATP-DEPENDENT DNA HELICASE HOMOLOG RECG, CHLOROPLASTIC"/>
    <property type="match status" value="1"/>
</dbReference>
<dbReference type="SUPFAM" id="SSF52540">
    <property type="entry name" value="P-loop containing nucleoside triphosphate hydrolases"/>
    <property type="match status" value="1"/>
</dbReference>
<dbReference type="GO" id="GO:0003677">
    <property type="term" value="F:DNA binding"/>
    <property type="evidence" value="ECO:0007669"/>
    <property type="project" value="UniProtKB-KW"/>
</dbReference>
<evidence type="ECO:0000256" key="11">
    <source>
        <dbReference type="ARBA" id="ARBA00023235"/>
    </source>
</evidence>
<keyword evidence="7 15" id="KW-0067">ATP-binding</keyword>
<keyword evidence="19" id="KW-1185">Reference proteome</keyword>
<keyword evidence="4 15" id="KW-0227">DNA damage</keyword>
<gene>
    <name evidence="18" type="primary">recG</name>
    <name evidence="18" type="ORF">NCTC13079_00781</name>
</gene>
<evidence type="ECO:0000256" key="4">
    <source>
        <dbReference type="ARBA" id="ARBA00022763"/>
    </source>
</evidence>
<name>A0A3S4YPG3_9FIRM</name>
<evidence type="ECO:0000256" key="1">
    <source>
        <dbReference type="ARBA" id="ARBA00007504"/>
    </source>
</evidence>
<dbReference type="InterPro" id="IPR045562">
    <property type="entry name" value="RecG_dom3_C"/>
</dbReference>
<dbReference type="Gene3D" id="1.10.150.20">
    <property type="entry name" value="5' to 3' exonuclease, C-terminal subdomain"/>
    <property type="match status" value="1"/>
</dbReference>
<dbReference type="PANTHER" id="PTHR47964">
    <property type="entry name" value="ATP-DEPENDENT DNA HELICASE HOMOLOG RECG, CHLOROPLASTIC"/>
    <property type="match status" value="1"/>
</dbReference>
<comment type="catalytic activity">
    <reaction evidence="14 15">
        <text>ATP + H2O = ADP + phosphate + H(+)</text>
        <dbReference type="Rhea" id="RHEA:13065"/>
        <dbReference type="ChEBI" id="CHEBI:15377"/>
        <dbReference type="ChEBI" id="CHEBI:15378"/>
        <dbReference type="ChEBI" id="CHEBI:30616"/>
        <dbReference type="ChEBI" id="CHEBI:43474"/>
        <dbReference type="ChEBI" id="CHEBI:456216"/>
        <dbReference type="EC" id="5.6.2.4"/>
    </reaction>
</comment>
<dbReference type="AlphaFoldDB" id="A0A3S4YPG3"/>
<reference evidence="18 19" key="1">
    <citation type="submission" date="2018-12" db="EMBL/GenBank/DDBJ databases">
        <authorList>
            <consortium name="Pathogen Informatics"/>
        </authorList>
    </citation>
    <scope>NUCLEOTIDE SEQUENCE [LARGE SCALE GENOMIC DNA]</scope>
    <source>
        <strain evidence="18 19">NCTC13079</strain>
    </source>
</reference>
<dbReference type="NCBIfam" id="NF008168">
    <property type="entry name" value="PRK10917.2-2"/>
    <property type="match status" value="1"/>
</dbReference>
<evidence type="ECO:0000256" key="6">
    <source>
        <dbReference type="ARBA" id="ARBA00022806"/>
    </source>
</evidence>
<keyword evidence="10 15" id="KW-0234">DNA repair</keyword>
<dbReference type="SMART" id="SM00487">
    <property type="entry name" value="DEXDc"/>
    <property type="match status" value="1"/>
</dbReference>
<dbReference type="EC" id="5.6.2.4" evidence="13 15"/>
<dbReference type="GO" id="GO:0005524">
    <property type="term" value="F:ATP binding"/>
    <property type="evidence" value="ECO:0007669"/>
    <property type="project" value="UniProtKB-KW"/>
</dbReference>
<dbReference type="PROSITE" id="PS51194">
    <property type="entry name" value="HELICASE_CTER"/>
    <property type="match status" value="1"/>
</dbReference>
<proteinExistence type="inferred from homology"/>
<dbReference type="Gene3D" id="2.40.50.140">
    <property type="entry name" value="Nucleic acid-binding proteins"/>
    <property type="match status" value="1"/>
</dbReference>
<dbReference type="EMBL" id="LR134523">
    <property type="protein sequence ID" value="VEJ35608.1"/>
    <property type="molecule type" value="Genomic_DNA"/>
</dbReference>
<keyword evidence="11" id="KW-0413">Isomerase</keyword>
<evidence type="ECO:0000256" key="2">
    <source>
        <dbReference type="ARBA" id="ARBA00017846"/>
    </source>
</evidence>
<evidence type="ECO:0000256" key="12">
    <source>
        <dbReference type="ARBA" id="ARBA00034617"/>
    </source>
</evidence>
<dbReference type="InterPro" id="IPR012340">
    <property type="entry name" value="NA-bd_OB-fold"/>
</dbReference>
<dbReference type="InterPro" id="IPR001650">
    <property type="entry name" value="Helicase_C-like"/>
</dbReference>
<evidence type="ECO:0000256" key="7">
    <source>
        <dbReference type="ARBA" id="ARBA00022840"/>
    </source>
</evidence>
<evidence type="ECO:0000256" key="15">
    <source>
        <dbReference type="RuleBase" id="RU363016"/>
    </source>
</evidence>
<keyword evidence="3 15" id="KW-0547">Nucleotide-binding</keyword>
<dbReference type="InterPro" id="IPR033454">
    <property type="entry name" value="RecG_wedge"/>
</dbReference>
<dbReference type="Pfam" id="PF19833">
    <property type="entry name" value="RecG_dom3_C"/>
    <property type="match status" value="1"/>
</dbReference>
<feature type="domain" description="Helicase C-terminal" evidence="17">
    <location>
        <begin position="448"/>
        <end position="608"/>
    </location>
</feature>
<dbReference type="InterPro" id="IPR011545">
    <property type="entry name" value="DEAD/DEAH_box_helicase_dom"/>
</dbReference>
<comment type="catalytic activity">
    <reaction evidence="12 15">
        <text>Couples ATP hydrolysis with the unwinding of duplex DNA by translocating in the 3'-5' direction.</text>
        <dbReference type="EC" id="5.6.2.4"/>
    </reaction>
</comment>
<evidence type="ECO:0000259" key="16">
    <source>
        <dbReference type="PROSITE" id="PS51192"/>
    </source>
</evidence>
<dbReference type="PROSITE" id="PS51192">
    <property type="entry name" value="HELICASE_ATP_BIND_1"/>
    <property type="match status" value="1"/>
</dbReference>
<evidence type="ECO:0000256" key="13">
    <source>
        <dbReference type="ARBA" id="ARBA00034808"/>
    </source>
</evidence>
<dbReference type="Gene3D" id="3.40.50.300">
    <property type="entry name" value="P-loop containing nucleotide triphosphate hydrolases"/>
    <property type="match status" value="2"/>
</dbReference>
<evidence type="ECO:0000256" key="10">
    <source>
        <dbReference type="ARBA" id="ARBA00023204"/>
    </source>
</evidence>
<dbReference type="SMART" id="SM00490">
    <property type="entry name" value="HELICc"/>
    <property type="match status" value="1"/>
</dbReference>
<dbReference type="SUPFAM" id="SSF50249">
    <property type="entry name" value="Nucleic acid-binding proteins"/>
    <property type="match status" value="1"/>
</dbReference>
<dbReference type="Pfam" id="PF00271">
    <property type="entry name" value="Helicase_C"/>
    <property type="match status" value="1"/>
</dbReference>
<dbReference type="KEGG" id="piv:NCTC13079_00781"/>
<dbReference type="Proteomes" id="UP000269544">
    <property type="component" value="Chromosome"/>
</dbReference>
<dbReference type="GO" id="GO:0006281">
    <property type="term" value="P:DNA repair"/>
    <property type="evidence" value="ECO:0007669"/>
    <property type="project" value="UniProtKB-UniRule"/>
</dbReference>
<keyword evidence="9 15" id="KW-0233">DNA recombination</keyword>
<comment type="function">
    <text evidence="15">Plays a critical role in recombination and DNA repair. Helps process Holliday junction intermediates to mature products by catalyzing branch migration. Has replication fork regression activity, unwinds stalled or blocked replication forks to make a HJ that can be resolved. Has a DNA unwinding activity characteristic of a DNA helicase with 3'-5' polarity.</text>
</comment>
<protein>
    <recommendedName>
        <fullName evidence="2 15">ATP-dependent DNA helicase RecG</fullName>
        <ecNumber evidence="13 15">5.6.2.4</ecNumber>
    </recommendedName>
</protein>
<evidence type="ECO:0000313" key="19">
    <source>
        <dbReference type="Proteomes" id="UP000269544"/>
    </source>
</evidence>
<dbReference type="Pfam" id="PF17191">
    <property type="entry name" value="RecG_wedge"/>
    <property type="match status" value="1"/>
</dbReference>
<accession>A0A3S4YPG3</accession>
<dbReference type="CDD" id="cd04488">
    <property type="entry name" value="RecG_wedge_OBF"/>
    <property type="match status" value="1"/>
</dbReference>
<evidence type="ECO:0000256" key="8">
    <source>
        <dbReference type="ARBA" id="ARBA00023125"/>
    </source>
</evidence>
<dbReference type="GO" id="GO:0016887">
    <property type="term" value="F:ATP hydrolysis activity"/>
    <property type="evidence" value="ECO:0007669"/>
    <property type="project" value="RHEA"/>
</dbReference>
<dbReference type="Pfam" id="PF00270">
    <property type="entry name" value="DEAD"/>
    <property type="match status" value="1"/>
</dbReference>
<sequence length="676" mass="76020">MELYDPIEKIRGIGKKTAERLHALGKKTAEDLLYTMPTRYEDGSRLHSLNKPDFSEKQTYRVRVIEKSPVRYMKKGLKMQTFTVEDGGREADLTLFNMPFMDKKLQIGGEYYIFGKPKLFQNRLQFSAVKLFNAAEREEALSIVPIYPLGAGIGQKAMGRFIEEALENTAVPPVVPDYLRKRYGILSEGDALQAVHRPRRIEDAMLGRQSLVFSEFLLFQAALGRFHEERSEAGFSMEHEDLAERLLTSLPFSLTDDQAAAWADIRRDMASAERMERLIQGDVGSGKTVLAFLAMAVAVASGYQAMMMAPTEILAAQHYRQAQELFFPLGVKTELLTGSMKAKEKRDVLENFSVGNCDILIGTHALFQEDVKNDRLGLTITDEQHRFGVLQREKLQEKVSASDRLIMTATPIPRSLGIVMYGSGKISSIRTMPAGRKPIETAVVGGQDLESAYGFMESFLKSGQQIYVVCPLIEGDDKNPLHDAQSVYQYFSRERFSNYGVRCLHGRLSAEEKNAIMQDFQENRVQILISTTVIEVGVNVPNANLLFVFDADRFGLSTLHQLRGRVGRGDQKAYCILHSDSDKPAARQRLQILVRSTDGFYIAEEDLKMRGGGDFFGTQQSGAIHFRIGDLIEDMDIMRYAKIEADAILSGGHLNPREQADLYRAVIAYENRIRGI</sequence>
<feature type="domain" description="Helicase ATP-binding" evidence="16">
    <location>
        <begin position="268"/>
        <end position="429"/>
    </location>
</feature>
<dbReference type="InterPro" id="IPR047112">
    <property type="entry name" value="RecG/Mfd"/>
</dbReference>
<evidence type="ECO:0000313" key="18">
    <source>
        <dbReference type="EMBL" id="VEJ35608.1"/>
    </source>
</evidence>